<feature type="region of interest" description="Disordered" evidence="1">
    <location>
        <begin position="1"/>
        <end position="23"/>
    </location>
</feature>
<keyword evidence="5" id="KW-1185">Reference proteome</keyword>
<reference evidence="3" key="1">
    <citation type="journal article" date="2023" name="GigaByte">
        <title>Genome assembly of the bearded iris, Iris pallida Lam.</title>
        <authorList>
            <person name="Bruccoleri R.E."/>
            <person name="Oakeley E.J."/>
            <person name="Faust A.M.E."/>
            <person name="Altorfer M."/>
            <person name="Dessus-Babus S."/>
            <person name="Burckhardt D."/>
            <person name="Oertli M."/>
            <person name="Naumann U."/>
            <person name="Petersen F."/>
            <person name="Wong J."/>
        </authorList>
    </citation>
    <scope>NUCLEOTIDE SEQUENCE</scope>
    <source>
        <strain evidence="3">GSM-AAB239-AS_SAM_17_03QT</strain>
    </source>
</reference>
<dbReference type="EMBL" id="JANAVB010044216">
    <property type="protein sequence ID" value="KAJ6792061.1"/>
    <property type="molecule type" value="Genomic_DNA"/>
</dbReference>
<organism evidence="3 5">
    <name type="scientific">Iris pallida</name>
    <name type="common">Sweet iris</name>
    <dbReference type="NCBI Taxonomy" id="29817"/>
    <lineage>
        <taxon>Eukaryota</taxon>
        <taxon>Viridiplantae</taxon>
        <taxon>Streptophyta</taxon>
        <taxon>Embryophyta</taxon>
        <taxon>Tracheophyta</taxon>
        <taxon>Spermatophyta</taxon>
        <taxon>Magnoliopsida</taxon>
        <taxon>Liliopsida</taxon>
        <taxon>Asparagales</taxon>
        <taxon>Iridaceae</taxon>
        <taxon>Iridoideae</taxon>
        <taxon>Irideae</taxon>
        <taxon>Iris</taxon>
    </lineage>
</organism>
<dbReference type="EMBL" id="JANAVB010029899">
    <property type="protein sequence ID" value="KAJ6813971.1"/>
    <property type="molecule type" value="Genomic_DNA"/>
</dbReference>
<evidence type="ECO:0000313" key="3">
    <source>
        <dbReference type="EMBL" id="KAJ6813971.1"/>
    </source>
</evidence>
<comment type="caution">
    <text evidence="3">The sequence shown here is derived from an EMBL/GenBank/DDBJ whole genome shotgun (WGS) entry which is preliminary data.</text>
</comment>
<feature type="compositionally biased region" description="Acidic residues" evidence="1">
    <location>
        <begin position="1"/>
        <end position="21"/>
    </location>
</feature>
<protein>
    <submittedName>
        <fullName evidence="3">E3 ubiquitin-protein ligase ATL6</fullName>
    </submittedName>
</protein>
<gene>
    <name evidence="3" type="ORF">M6B38_103150</name>
    <name evidence="2" type="ORF">M6B38_242930</name>
    <name evidence="4" type="ORF">M6B38_339025</name>
</gene>
<evidence type="ECO:0000313" key="2">
    <source>
        <dbReference type="EMBL" id="KAJ6792061.1"/>
    </source>
</evidence>
<evidence type="ECO:0000256" key="1">
    <source>
        <dbReference type="SAM" id="MobiDB-lite"/>
    </source>
</evidence>
<proteinExistence type="predicted"/>
<name>A0AAX6FD79_IRIPA</name>
<reference evidence="3" key="2">
    <citation type="submission" date="2023-04" db="EMBL/GenBank/DDBJ databases">
        <authorList>
            <person name="Bruccoleri R.E."/>
            <person name="Oakeley E.J."/>
            <person name="Faust A.-M."/>
            <person name="Dessus-Babus S."/>
            <person name="Altorfer M."/>
            <person name="Burckhardt D."/>
            <person name="Oertli M."/>
            <person name="Naumann U."/>
            <person name="Petersen F."/>
            <person name="Wong J."/>
        </authorList>
    </citation>
    <scope>NUCLEOTIDE SEQUENCE</scope>
    <source>
        <strain evidence="3">GSM-AAB239-AS_SAM_17_03QT</strain>
        <tissue evidence="3">Leaf</tissue>
    </source>
</reference>
<dbReference type="Proteomes" id="UP001140949">
    <property type="component" value="Unassembled WGS sequence"/>
</dbReference>
<accession>A0AAX6FD79</accession>
<evidence type="ECO:0000313" key="4">
    <source>
        <dbReference type="EMBL" id="KAJ6833828.1"/>
    </source>
</evidence>
<dbReference type="AlphaFoldDB" id="A0AAX6FD79"/>
<sequence>MHVESEEDYDEEEGDEDDDEDCYARAEVGVVAVRGSVAERRGRRLS</sequence>
<evidence type="ECO:0000313" key="5">
    <source>
        <dbReference type="Proteomes" id="UP001140949"/>
    </source>
</evidence>
<dbReference type="EMBL" id="JANAVB010014797">
    <property type="protein sequence ID" value="KAJ6833828.1"/>
    <property type="molecule type" value="Genomic_DNA"/>
</dbReference>